<dbReference type="AlphaFoldDB" id="A0A8X6LSN7"/>
<protein>
    <submittedName>
        <fullName evidence="1">Uncharacterized protein</fullName>
    </submittedName>
</protein>
<accession>A0A8X6LSN7</accession>
<reference evidence="1" key="1">
    <citation type="submission" date="2020-07" db="EMBL/GenBank/DDBJ databases">
        <title>Multicomponent nature underlies the extraordinary mechanical properties of spider dragline silk.</title>
        <authorList>
            <person name="Kono N."/>
            <person name="Nakamura H."/>
            <person name="Mori M."/>
            <person name="Yoshida Y."/>
            <person name="Ohtoshi R."/>
            <person name="Malay A.D."/>
            <person name="Moran D.A.P."/>
            <person name="Tomita M."/>
            <person name="Numata K."/>
            <person name="Arakawa K."/>
        </authorList>
    </citation>
    <scope>NUCLEOTIDE SEQUENCE</scope>
</reference>
<evidence type="ECO:0000313" key="2">
    <source>
        <dbReference type="Proteomes" id="UP000887116"/>
    </source>
</evidence>
<dbReference type="EMBL" id="BMAO01007787">
    <property type="protein sequence ID" value="GFR18504.1"/>
    <property type="molecule type" value="Genomic_DNA"/>
</dbReference>
<comment type="caution">
    <text evidence="1">The sequence shown here is derived from an EMBL/GenBank/DDBJ whole genome shotgun (WGS) entry which is preliminary data.</text>
</comment>
<organism evidence="1 2">
    <name type="scientific">Trichonephila clavata</name>
    <name type="common">Joro spider</name>
    <name type="synonym">Nephila clavata</name>
    <dbReference type="NCBI Taxonomy" id="2740835"/>
    <lineage>
        <taxon>Eukaryota</taxon>
        <taxon>Metazoa</taxon>
        <taxon>Ecdysozoa</taxon>
        <taxon>Arthropoda</taxon>
        <taxon>Chelicerata</taxon>
        <taxon>Arachnida</taxon>
        <taxon>Araneae</taxon>
        <taxon>Araneomorphae</taxon>
        <taxon>Entelegynae</taxon>
        <taxon>Araneoidea</taxon>
        <taxon>Nephilidae</taxon>
        <taxon>Trichonephila</taxon>
    </lineage>
</organism>
<name>A0A8X6LSN7_TRICU</name>
<gene>
    <name evidence="1" type="ORF">TNCT_485641</name>
</gene>
<sequence length="160" mass="17662">MAVNMSVNDANAQRQDFGGCLVIPRGLSINHKTPEGPRCGLDSSSGNLRNTPSGAELVRKKFGPSLASFGKIQFSSVHPEEKEEEENVGWIERMCRLKTLEGWFGGNGKQEKAGSESSNPIGLPGLIGKNRFQSFLHPLRGDQPKRDKERKLSWRVSGVW</sequence>
<proteinExistence type="predicted"/>
<dbReference type="Proteomes" id="UP000887116">
    <property type="component" value="Unassembled WGS sequence"/>
</dbReference>
<evidence type="ECO:0000313" key="1">
    <source>
        <dbReference type="EMBL" id="GFR18504.1"/>
    </source>
</evidence>
<dbReference type="OrthoDB" id="6436691at2759"/>
<keyword evidence="2" id="KW-1185">Reference proteome</keyword>